<keyword evidence="2" id="KW-1185">Reference proteome</keyword>
<dbReference type="EMBL" id="CP076544">
    <property type="protein sequence ID" value="QWS32312.1"/>
    <property type="molecule type" value="Genomic_DNA"/>
</dbReference>
<evidence type="ECO:0000313" key="1">
    <source>
        <dbReference type="EMBL" id="QWS32312.1"/>
    </source>
</evidence>
<accession>A0ACD1E169</accession>
<sequence>MTNTWGGATPDAPRKALFRTRRPTWQWMMWFVAGLVIVLVGLVSAVRDATSGRPDAMTMAGLSVFFFCGTGALAVLLAAAIRRSGIEGFDDHLAVRFGFRKPRIVRPTDIRALQSEVQSRNGMTWSSIVGRGDRKKRLFQAFIGYPGTDELAGWLAARCPKEWSAYLAAVGGRRS</sequence>
<proteinExistence type="predicted"/>
<organism evidence="1 2">
    <name type="scientific">Curtobacterium aetherium</name>
    <dbReference type="NCBI Taxonomy" id="2841594"/>
    <lineage>
        <taxon>Bacteria</taxon>
        <taxon>Bacillati</taxon>
        <taxon>Actinomycetota</taxon>
        <taxon>Actinomycetes</taxon>
        <taxon>Micrococcales</taxon>
        <taxon>Microbacteriaceae</taxon>
        <taxon>Curtobacterium</taxon>
    </lineage>
</organism>
<reference evidence="1" key="1">
    <citation type="submission" date="2021-06" db="EMBL/GenBank/DDBJ databases">
        <authorList>
            <person name="Ellington A.J."/>
            <person name="Bryan N.C."/>
            <person name="Christner B.C."/>
            <person name="Reisch C.R."/>
        </authorList>
    </citation>
    <scope>NUCLEOTIDE SEQUENCE</scope>
    <source>
        <strain evidence="1">L6-1</strain>
    </source>
</reference>
<gene>
    <name evidence="1" type="ORF">KM842_08250</name>
</gene>
<evidence type="ECO:0000313" key="2">
    <source>
        <dbReference type="Proteomes" id="UP000681794"/>
    </source>
</evidence>
<protein>
    <submittedName>
        <fullName evidence="1">Uncharacterized protein</fullName>
    </submittedName>
</protein>
<name>A0ACD1E169_9MICO</name>
<dbReference type="Proteomes" id="UP000681794">
    <property type="component" value="Chromosome"/>
</dbReference>